<dbReference type="InterPro" id="IPR015943">
    <property type="entry name" value="WD40/YVTN_repeat-like_dom_sf"/>
</dbReference>
<name>A0A3N4RXJ7_9ACTN</name>
<dbReference type="RefSeq" id="WP_244259947.1">
    <property type="nucleotide sequence ID" value="NZ_RKQG01000001.1"/>
</dbReference>
<dbReference type="Proteomes" id="UP000266906">
    <property type="component" value="Unassembled WGS sequence"/>
</dbReference>
<dbReference type="SUPFAM" id="SSF82171">
    <property type="entry name" value="DPP6 N-terminal domain-like"/>
    <property type="match status" value="1"/>
</dbReference>
<dbReference type="Gene3D" id="2.130.10.10">
    <property type="entry name" value="YVTN repeat-like/Quinoprotein amine dehydrogenase"/>
    <property type="match status" value="1"/>
</dbReference>
<comment type="caution">
    <text evidence="1">The sequence shown here is derived from an EMBL/GenBank/DDBJ whole genome shotgun (WGS) entry which is preliminary data.</text>
</comment>
<dbReference type="AlphaFoldDB" id="A0A3N4RXJ7"/>
<evidence type="ECO:0008006" key="3">
    <source>
        <dbReference type="Google" id="ProtNLM"/>
    </source>
</evidence>
<evidence type="ECO:0000313" key="2">
    <source>
        <dbReference type="Proteomes" id="UP000266906"/>
    </source>
</evidence>
<evidence type="ECO:0000313" key="1">
    <source>
        <dbReference type="EMBL" id="RPE35791.1"/>
    </source>
</evidence>
<dbReference type="EMBL" id="RKQG01000001">
    <property type="protein sequence ID" value="RPE35791.1"/>
    <property type="molecule type" value="Genomic_DNA"/>
</dbReference>
<organism evidence="1 2">
    <name type="scientific">Kitasatospora cineracea</name>
    <dbReference type="NCBI Taxonomy" id="88074"/>
    <lineage>
        <taxon>Bacteria</taxon>
        <taxon>Bacillati</taxon>
        <taxon>Actinomycetota</taxon>
        <taxon>Actinomycetes</taxon>
        <taxon>Kitasatosporales</taxon>
        <taxon>Streptomycetaceae</taxon>
        <taxon>Kitasatospora</taxon>
    </lineage>
</organism>
<sequence length="396" mass="42067">MTDLAVVAHLLTGDGLPVELLACHPRLPLAAGISTDEEADRSRVRIWDCSGGRLRELASFEVAVFTSSWGDRWLPPIAWHPHEPLLTVVDEGLLRRWTPDGRAEPLPAPECCEALAHSPDGRALWVSAPDGDDASTVLDPATGATAPARWWDTGVGVHPSGELVATLVSDQGATFCVFARPGGEGGAMRQQRRALVLDVDGYGTPLFSPDGRYLAVRGNAYVDSLDVFAFPSLRKVLHTVLARDEEWPRQNLAFGPQPGVLWIGTPGGALVELDLEAREAVEHGGPDDAGVTALTATTAGELLVAREDGSLTLLTTPTGGRSPSPATTAGEDAAAFLAGTGDVPADGDLHHHLDFTDGEHDWDREKLAEVTDTSPADPTWLQLQAHINRFSAGHTG</sequence>
<keyword evidence="2" id="KW-1185">Reference proteome</keyword>
<gene>
    <name evidence="1" type="ORF">EDD38_4151</name>
</gene>
<proteinExistence type="predicted"/>
<accession>A0A3N4RXJ7</accession>
<protein>
    <recommendedName>
        <fullName evidence="3">WD40 repeat protein</fullName>
    </recommendedName>
</protein>
<reference evidence="1 2" key="1">
    <citation type="submission" date="2018-11" db="EMBL/GenBank/DDBJ databases">
        <title>Sequencing the genomes of 1000 actinobacteria strains.</title>
        <authorList>
            <person name="Klenk H.-P."/>
        </authorList>
    </citation>
    <scope>NUCLEOTIDE SEQUENCE [LARGE SCALE GENOMIC DNA]</scope>
    <source>
        <strain evidence="1 2">DSM 44781</strain>
    </source>
</reference>